<name>A0A7X6S3J2_9LACO</name>
<feature type="transmembrane region" description="Helical" evidence="5">
    <location>
        <begin position="12"/>
        <end position="37"/>
    </location>
</feature>
<evidence type="ECO:0000256" key="2">
    <source>
        <dbReference type="ARBA" id="ARBA00022692"/>
    </source>
</evidence>
<feature type="transmembrane region" description="Helical" evidence="5">
    <location>
        <begin position="173"/>
        <end position="190"/>
    </location>
</feature>
<evidence type="ECO:0000313" key="7">
    <source>
        <dbReference type="Proteomes" id="UP000549765"/>
    </source>
</evidence>
<dbReference type="PANTHER" id="PTHR31851">
    <property type="entry name" value="FE(2+)/MN(2+) TRANSPORTER PCL1"/>
    <property type="match status" value="1"/>
</dbReference>
<keyword evidence="3 5" id="KW-1133">Transmembrane helix</keyword>
<evidence type="ECO:0000256" key="1">
    <source>
        <dbReference type="ARBA" id="ARBA00004127"/>
    </source>
</evidence>
<keyword evidence="2 5" id="KW-0812">Transmembrane</keyword>
<reference evidence="6 7" key="1">
    <citation type="submission" date="2020-04" db="EMBL/GenBank/DDBJ databases">
        <title>MicrobeNet Type strains.</title>
        <authorList>
            <person name="Nicholson A.C."/>
        </authorList>
    </citation>
    <scope>NUCLEOTIDE SEQUENCE [LARGE SCALE GENOMIC DNA]</scope>
    <source>
        <strain evidence="6 7">CCUG 61472</strain>
    </source>
</reference>
<evidence type="ECO:0000256" key="4">
    <source>
        <dbReference type="ARBA" id="ARBA00023136"/>
    </source>
</evidence>
<evidence type="ECO:0000313" key="6">
    <source>
        <dbReference type="EMBL" id="NKZ24663.1"/>
    </source>
</evidence>
<dbReference type="AlphaFoldDB" id="A0A7X6S3J2"/>
<feature type="transmembrane region" description="Helical" evidence="5">
    <location>
        <begin position="202"/>
        <end position="220"/>
    </location>
</feature>
<sequence length="224" mass="23650">MAKKQNMDERLNAIRAGVLGSNDGILTVVGVLFSVAAATPNRFTILLAGFADLVACAFSMAGGEYASVSSQSDTEKAAVALEAHNLKHDYQSQLAVVADHYVSRGVSQTTANAIAEELLMKQPLATVVSVKYNIDLGHYMNPIEAAVASLVSAALAGLLPLIAMLFLPPDLRFWGTIVVTALTAGIIGYLSAKIGQGLVRRAIIRNIIISIITIAIHYGIGLLF</sequence>
<organism evidence="6 7">
    <name type="scientific">Periweissella fabalis</name>
    <dbReference type="NCBI Taxonomy" id="1070421"/>
    <lineage>
        <taxon>Bacteria</taxon>
        <taxon>Bacillati</taxon>
        <taxon>Bacillota</taxon>
        <taxon>Bacilli</taxon>
        <taxon>Lactobacillales</taxon>
        <taxon>Lactobacillaceae</taxon>
        <taxon>Periweissella</taxon>
    </lineage>
</organism>
<protein>
    <submittedName>
        <fullName evidence="6">VIT family protein</fullName>
    </submittedName>
</protein>
<dbReference type="Pfam" id="PF01988">
    <property type="entry name" value="VIT1"/>
    <property type="match status" value="1"/>
</dbReference>
<keyword evidence="7" id="KW-1185">Reference proteome</keyword>
<evidence type="ECO:0000256" key="3">
    <source>
        <dbReference type="ARBA" id="ARBA00022989"/>
    </source>
</evidence>
<comment type="caution">
    <text evidence="6">The sequence shown here is derived from an EMBL/GenBank/DDBJ whole genome shotgun (WGS) entry which is preliminary data.</text>
</comment>
<comment type="subcellular location">
    <subcellularLocation>
        <location evidence="1">Endomembrane system</location>
        <topology evidence="1">Multi-pass membrane protein</topology>
    </subcellularLocation>
</comment>
<dbReference type="CDD" id="cd02432">
    <property type="entry name" value="Nodulin-21_like_1"/>
    <property type="match status" value="1"/>
</dbReference>
<evidence type="ECO:0000256" key="5">
    <source>
        <dbReference type="SAM" id="Phobius"/>
    </source>
</evidence>
<feature type="transmembrane region" description="Helical" evidence="5">
    <location>
        <begin position="145"/>
        <end position="167"/>
    </location>
</feature>
<proteinExistence type="predicted"/>
<accession>A0A7X6S3J2</accession>
<dbReference type="InterPro" id="IPR008217">
    <property type="entry name" value="Ccc1_fam"/>
</dbReference>
<gene>
    <name evidence="6" type="ORF">HF964_07645</name>
</gene>
<feature type="transmembrane region" description="Helical" evidence="5">
    <location>
        <begin position="43"/>
        <end position="62"/>
    </location>
</feature>
<dbReference type="GO" id="GO:0012505">
    <property type="term" value="C:endomembrane system"/>
    <property type="evidence" value="ECO:0007669"/>
    <property type="project" value="UniProtKB-SubCell"/>
</dbReference>
<keyword evidence="4 5" id="KW-0472">Membrane</keyword>
<dbReference type="EMBL" id="JAAXPN010000008">
    <property type="protein sequence ID" value="NKZ24663.1"/>
    <property type="molecule type" value="Genomic_DNA"/>
</dbReference>
<dbReference type="GO" id="GO:0005384">
    <property type="term" value="F:manganese ion transmembrane transporter activity"/>
    <property type="evidence" value="ECO:0007669"/>
    <property type="project" value="InterPro"/>
</dbReference>
<dbReference type="RefSeq" id="WP_168722456.1">
    <property type="nucleotide sequence ID" value="NZ_JAAXPN010000008.1"/>
</dbReference>
<dbReference type="Proteomes" id="UP000549765">
    <property type="component" value="Unassembled WGS sequence"/>
</dbReference>
<dbReference type="GO" id="GO:0030026">
    <property type="term" value="P:intracellular manganese ion homeostasis"/>
    <property type="evidence" value="ECO:0007669"/>
    <property type="project" value="InterPro"/>
</dbReference>